<feature type="transmembrane region" description="Helical" evidence="1">
    <location>
        <begin position="198"/>
        <end position="222"/>
    </location>
</feature>
<keyword evidence="3" id="KW-1185">Reference proteome</keyword>
<evidence type="ECO:0000313" key="3">
    <source>
        <dbReference type="Proteomes" id="UP001273935"/>
    </source>
</evidence>
<proteinExistence type="predicted"/>
<organism evidence="2 3">
    <name type="scientific">Metapseudomonas otitidis</name>
    <dbReference type="NCBI Taxonomy" id="319939"/>
    <lineage>
        <taxon>Bacteria</taxon>
        <taxon>Pseudomonadati</taxon>
        <taxon>Pseudomonadota</taxon>
        <taxon>Gammaproteobacteria</taxon>
        <taxon>Pseudomonadales</taxon>
        <taxon>Pseudomonadaceae</taxon>
        <taxon>Metapseudomonas</taxon>
    </lineage>
</organism>
<dbReference type="Pfam" id="PF13489">
    <property type="entry name" value="Methyltransf_23"/>
    <property type="match status" value="1"/>
</dbReference>
<dbReference type="GO" id="GO:0008168">
    <property type="term" value="F:methyltransferase activity"/>
    <property type="evidence" value="ECO:0007669"/>
    <property type="project" value="UniProtKB-KW"/>
</dbReference>
<dbReference type="Gene3D" id="3.40.50.150">
    <property type="entry name" value="Vaccinia Virus protein VP39"/>
    <property type="match status" value="1"/>
</dbReference>
<evidence type="ECO:0000313" key="2">
    <source>
        <dbReference type="EMBL" id="MDV3439449.1"/>
    </source>
</evidence>
<keyword evidence="1" id="KW-0472">Membrane</keyword>
<keyword evidence="1" id="KW-1133">Transmembrane helix</keyword>
<comment type="caution">
    <text evidence="2">The sequence shown here is derived from an EMBL/GenBank/DDBJ whole genome shotgun (WGS) entry which is preliminary data.</text>
</comment>
<accession>A0ABU3XP51</accession>
<keyword evidence="1" id="KW-0812">Transmembrane</keyword>
<keyword evidence="2" id="KW-0489">Methyltransferase</keyword>
<protein>
    <submittedName>
        <fullName evidence="2">Class I SAM-dependent methyltransferase</fullName>
    </submittedName>
</protein>
<gene>
    <name evidence="2" type="ORF">R0G64_08440</name>
</gene>
<dbReference type="SUPFAM" id="SSF53335">
    <property type="entry name" value="S-adenosyl-L-methionine-dependent methyltransferases"/>
    <property type="match status" value="1"/>
</dbReference>
<dbReference type="EMBL" id="JAWJUL010000024">
    <property type="protein sequence ID" value="MDV3439449.1"/>
    <property type="molecule type" value="Genomic_DNA"/>
</dbReference>
<sequence>MKRLKEIIVRETFFPGFLGLFVNPFYFSRRGLHLAMKELSPRLTGRVLDVGCGTKPYKSLFSKADEYVGLEIDSKESRERSSAEYFYDGKIFPFESAAFDGMVLNQVFEHVFNPSDFMREVSRVLKKNGVLLLTVPFVWDEHEQPYDYARYSSFGIKYLLSQHGFEVVEQRKTAPDVGVIFQLINAYLFKITVTRSSYINIVSCVLLMSPFNILGSVLAKILPSNQDLYLDNVLIARRV</sequence>
<dbReference type="InterPro" id="IPR029063">
    <property type="entry name" value="SAM-dependent_MTases_sf"/>
</dbReference>
<keyword evidence="2" id="KW-0808">Transferase</keyword>
<name>A0ABU3XP51_9GAMM</name>
<dbReference type="Proteomes" id="UP001273935">
    <property type="component" value="Unassembled WGS sequence"/>
</dbReference>
<evidence type="ECO:0000256" key="1">
    <source>
        <dbReference type="SAM" id="Phobius"/>
    </source>
</evidence>
<dbReference type="GO" id="GO:0032259">
    <property type="term" value="P:methylation"/>
    <property type="evidence" value="ECO:0007669"/>
    <property type="project" value="UniProtKB-KW"/>
</dbReference>
<dbReference type="RefSeq" id="WP_317233689.1">
    <property type="nucleotide sequence ID" value="NZ_JAWJUL010000024.1"/>
</dbReference>
<reference evidence="2 3" key="1">
    <citation type="submission" date="2023-10" db="EMBL/GenBank/DDBJ databases">
        <title>Pseudomonas otitidis isolated from a paediatric patient with cystic fibrosis in Chile.</title>
        <authorList>
            <person name="Amsteins-Romero L."/>
            <person name="Opazo-Capurro A."/>
            <person name="Matus-Kohler M."/>
            <person name="Gonzalez-Rocha G."/>
        </authorList>
    </citation>
    <scope>NUCLEOTIDE SEQUENCE [LARGE SCALE GENOMIC DNA]</scope>
    <source>
        <strain evidence="2 3">P-714</strain>
    </source>
</reference>
<dbReference type="CDD" id="cd02440">
    <property type="entry name" value="AdoMet_MTases"/>
    <property type="match status" value="1"/>
</dbReference>